<protein>
    <submittedName>
        <fullName evidence="1">Uncharacterized protein</fullName>
    </submittedName>
</protein>
<evidence type="ECO:0000313" key="2">
    <source>
        <dbReference type="Proteomes" id="UP000321353"/>
    </source>
</evidence>
<proteinExistence type="predicted"/>
<name>A0A5B9M5G2_9BACT</name>
<gene>
    <name evidence="1" type="ORF">Mal15_03780</name>
</gene>
<dbReference type="Proteomes" id="UP000321353">
    <property type="component" value="Chromosome"/>
</dbReference>
<dbReference type="AlphaFoldDB" id="A0A5B9M5G2"/>
<evidence type="ECO:0000313" key="1">
    <source>
        <dbReference type="EMBL" id="QEF96351.1"/>
    </source>
</evidence>
<sequence length="39" mass="4422">MPNWGPITAVVLTRMWMLIARNIIPTVSPRHGPRALQQV</sequence>
<keyword evidence="2" id="KW-1185">Reference proteome</keyword>
<reference evidence="1 2" key="1">
    <citation type="submission" date="2019-02" db="EMBL/GenBank/DDBJ databases">
        <title>Planctomycetal bacteria perform biofilm scaping via a novel small molecule.</title>
        <authorList>
            <person name="Jeske O."/>
            <person name="Boedeker C."/>
            <person name="Wiegand S."/>
            <person name="Breitling P."/>
            <person name="Kallscheuer N."/>
            <person name="Jogler M."/>
            <person name="Rohde M."/>
            <person name="Petersen J."/>
            <person name="Medema M.H."/>
            <person name="Surup F."/>
            <person name="Jogler C."/>
        </authorList>
    </citation>
    <scope>NUCLEOTIDE SEQUENCE [LARGE SCALE GENOMIC DNA]</scope>
    <source>
        <strain evidence="1 2">Mal15</strain>
    </source>
</reference>
<dbReference type="KEGG" id="smam:Mal15_03780"/>
<accession>A0A5B9M5G2</accession>
<dbReference type="EMBL" id="CP036264">
    <property type="protein sequence ID" value="QEF96351.1"/>
    <property type="molecule type" value="Genomic_DNA"/>
</dbReference>
<organism evidence="1 2">
    <name type="scientific">Stieleria maiorica</name>
    <dbReference type="NCBI Taxonomy" id="2795974"/>
    <lineage>
        <taxon>Bacteria</taxon>
        <taxon>Pseudomonadati</taxon>
        <taxon>Planctomycetota</taxon>
        <taxon>Planctomycetia</taxon>
        <taxon>Pirellulales</taxon>
        <taxon>Pirellulaceae</taxon>
        <taxon>Stieleria</taxon>
    </lineage>
</organism>